<accession>A0A290X2P2</accession>
<gene>
    <name evidence="1" type="ORF">CNX70_26885</name>
</gene>
<reference evidence="1 2" key="1">
    <citation type="submission" date="2017-09" db="EMBL/GenBank/DDBJ databases">
        <title>Complete genome sequence of Janthinobacterium svalbardensis PAMC 27463.</title>
        <authorList>
            <person name="Cho Y.-J."/>
            <person name="Cho A."/>
            <person name="Kim O.-S."/>
            <person name="Lee J.-I."/>
        </authorList>
    </citation>
    <scope>NUCLEOTIDE SEQUENCE [LARGE SCALE GENOMIC DNA]</scope>
    <source>
        <strain evidence="1 2">PAMC 27463</strain>
    </source>
</reference>
<evidence type="ECO:0000313" key="1">
    <source>
        <dbReference type="EMBL" id="ATD63380.1"/>
    </source>
</evidence>
<dbReference type="KEGG" id="jsv:CNX70_26885"/>
<name>A0A290X2P2_9BURK</name>
<sequence>MLNCLTIVATFLPLVCATPFKATTFYFIFAVFQAIHRARLAAMLFSINKNADVPMRVYYFIIIFRENS</sequence>
<protein>
    <submittedName>
        <fullName evidence="1">Uncharacterized protein</fullName>
    </submittedName>
</protein>
<dbReference type="Proteomes" id="UP000218437">
    <property type="component" value="Chromosome"/>
</dbReference>
<proteinExistence type="predicted"/>
<organism evidence="1 2">
    <name type="scientific">Janthinobacterium svalbardensis</name>
    <dbReference type="NCBI Taxonomy" id="368607"/>
    <lineage>
        <taxon>Bacteria</taxon>
        <taxon>Pseudomonadati</taxon>
        <taxon>Pseudomonadota</taxon>
        <taxon>Betaproteobacteria</taxon>
        <taxon>Burkholderiales</taxon>
        <taxon>Oxalobacteraceae</taxon>
        <taxon>Janthinobacterium</taxon>
    </lineage>
</organism>
<keyword evidence="2" id="KW-1185">Reference proteome</keyword>
<dbReference type="AlphaFoldDB" id="A0A290X2P2"/>
<evidence type="ECO:0000313" key="2">
    <source>
        <dbReference type="Proteomes" id="UP000218437"/>
    </source>
</evidence>
<dbReference type="EMBL" id="CP023422">
    <property type="protein sequence ID" value="ATD63380.1"/>
    <property type="molecule type" value="Genomic_DNA"/>
</dbReference>